<evidence type="ECO:0000256" key="1">
    <source>
        <dbReference type="SAM" id="SignalP"/>
    </source>
</evidence>
<feature type="signal peptide" evidence="1">
    <location>
        <begin position="1"/>
        <end position="25"/>
    </location>
</feature>
<dbReference type="Proteomes" id="UP000753961">
    <property type="component" value="Unassembled WGS sequence"/>
</dbReference>
<sequence length="420" mass="48069">MQVGRPNILWLIFLCASVALNHNHAQETTTVSFAIPSKGTGMDALIFHQDIDGVKIFGSDSTNSWQLYQKIGGEWTPRLSQIKLGSPNQLYGQYQDTDQTGAAIEFQWRREKPTPTDRIRIVDDGKSFHFKFRDSLLMSYRYQSMPVPEGVSQVYSRSGFVHPLRTLSGNLLSRIQPSDHYHHYGLWHPWTHTEYDGEEIDFWNLAKKQGTVRFNDVVSWTEGPLFSELTVIHDHIVHPGRGEQTVLKELLTYRIYTPSPSQNHYILDVIYHMNPATHQPLTIKEYRYEGFSLRGPVHWSDDNVNLLTSQGKNKSNGNATRAEWIKVTGPGDQSGTSTVVFMTHPANYNFPELIRIWPTGANGGKENVFINFNPTQDRDWVMKPGQTYTLQYRVIAGDRDFSADTLDKMWSLYTGRPGNE</sequence>
<keyword evidence="3" id="KW-1185">Reference proteome</keyword>
<dbReference type="InterPro" id="IPR029475">
    <property type="entry name" value="DUF6807"/>
</dbReference>
<evidence type="ECO:0000313" key="3">
    <source>
        <dbReference type="Proteomes" id="UP000753961"/>
    </source>
</evidence>
<dbReference type="Pfam" id="PF14100">
    <property type="entry name" value="DUF6807"/>
    <property type="match status" value="1"/>
</dbReference>
<dbReference type="RefSeq" id="WP_222579271.1">
    <property type="nucleotide sequence ID" value="NZ_JAHVHU010000006.1"/>
</dbReference>
<comment type="caution">
    <text evidence="2">The sequence shown here is derived from an EMBL/GenBank/DDBJ whole genome shotgun (WGS) entry which is preliminary data.</text>
</comment>
<dbReference type="EMBL" id="JAHVHU010000006">
    <property type="protein sequence ID" value="MBY5957748.1"/>
    <property type="molecule type" value="Genomic_DNA"/>
</dbReference>
<name>A0A953L9L7_9BACT</name>
<keyword evidence="1" id="KW-0732">Signal</keyword>
<organism evidence="2 3">
    <name type="scientific">Membranihabitans marinus</name>
    <dbReference type="NCBI Taxonomy" id="1227546"/>
    <lineage>
        <taxon>Bacteria</taxon>
        <taxon>Pseudomonadati</taxon>
        <taxon>Bacteroidota</taxon>
        <taxon>Saprospiria</taxon>
        <taxon>Saprospirales</taxon>
        <taxon>Saprospiraceae</taxon>
        <taxon>Membranihabitans</taxon>
    </lineage>
</organism>
<feature type="chain" id="PRO_5037706627" evidence="1">
    <location>
        <begin position="26"/>
        <end position="420"/>
    </location>
</feature>
<gene>
    <name evidence="2" type="ORF">KUV50_06385</name>
</gene>
<evidence type="ECO:0000313" key="2">
    <source>
        <dbReference type="EMBL" id="MBY5957748.1"/>
    </source>
</evidence>
<protein>
    <submittedName>
        <fullName evidence="2">PmoA family protein</fullName>
    </submittedName>
</protein>
<reference evidence="2" key="1">
    <citation type="submission" date="2021-06" db="EMBL/GenBank/DDBJ databases">
        <title>44 bacteria genomes isolated from Dapeng, Shenzhen.</title>
        <authorList>
            <person name="Zheng W."/>
            <person name="Yu S."/>
            <person name="Huang Y."/>
        </authorList>
    </citation>
    <scope>NUCLEOTIDE SEQUENCE</scope>
    <source>
        <strain evidence="2">DP5N28-2</strain>
    </source>
</reference>
<accession>A0A953L9L7</accession>
<dbReference type="AlphaFoldDB" id="A0A953L9L7"/>
<proteinExistence type="predicted"/>